<accession>A0A225CL01</accession>
<feature type="transmembrane region" description="Helical" evidence="1">
    <location>
        <begin position="139"/>
        <end position="156"/>
    </location>
</feature>
<evidence type="ECO:0000313" key="3">
    <source>
        <dbReference type="Proteomes" id="UP000215316"/>
    </source>
</evidence>
<evidence type="ECO:0000256" key="1">
    <source>
        <dbReference type="SAM" id="Phobius"/>
    </source>
</evidence>
<keyword evidence="1" id="KW-0812">Transmembrane</keyword>
<proteinExistence type="predicted"/>
<feature type="transmembrane region" description="Helical" evidence="1">
    <location>
        <begin position="217"/>
        <end position="235"/>
    </location>
</feature>
<reference evidence="2" key="1">
    <citation type="submission" date="2017-08" db="EMBL/GenBank/DDBJ databases">
        <title>Genomes of multiple Clavibacter strains from different subspecies.</title>
        <authorList>
            <person name="Yuan X.-K."/>
            <person name="Li X.-S."/>
            <person name="Nie J."/>
            <person name="De Boer S.H."/>
        </authorList>
    </citation>
    <scope>NUCLEOTIDE SEQUENCE [LARGE SCALE GENOMIC DNA]</scope>
    <source>
        <strain evidence="2">ATCC 33566</strain>
    </source>
</reference>
<keyword evidence="1" id="KW-1133">Transmembrane helix</keyword>
<feature type="transmembrane region" description="Helical" evidence="1">
    <location>
        <begin position="189"/>
        <end position="211"/>
    </location>
</feature>
<dbReference type="Proteomes" id="UP000215316">
    <property type="component" value="Unassembled WGS sequence"/>
</dbReference>
<dbReference type="RefSeq" id="WP_094128292.1">
    <property type="nucleotide sequence ID" value="NZ_JBHUJP010000004.1"/>
</dbReference>
<dbReference type="AlphaFoldDB" id="A0A225CL01"/>
<gene>
    <name evidence="2" type="ORF">B5P24_08750</name>
</gene>
<dbReference type="OrthoDB" id="4456519at2"/>
<evidence type="ECO:0000313" key="2">
    <source>
        <dbReference type="EMBL" id="OQJ63073.1"/>
    </source>
</evidence>
<dbReference type="EMBL" id="MZMQ01000001">
    <property type="protein sequence ID" value="OQJ63073.1"/>
    <property type="molecule type" value="Genomic_DNA"/>
</dbReference>
<feature type="transmembrane region" description="Helical" evidence="1">
    <location>
        <begin position="162"/>
        <end position="182"/>
    </location>
</feature>
<organism evidence="2 3">
    <name type="scientific">Clavibacter tessellarius</name>
    <dbReference type="NCBI Taxonomy" id="31965"/>
    <lineage>
        <taxon>Bacteria</taxon>
        <taxon>Bacillati</taxon>
        <taxon>Actinomycetota</taxon>
        <taxon>Actinomycetes</taxon>
        <taxon>Micrococcales</taxon>
        <taxon>Microbacteriaceae</taxon>
        <taxon>Clavibacter</taxon>
    </lineage>
</organism>
<name>A0A225CL01_9MICO</name>
<comment type="caution">
    <text evidence="2">The sequence shown here is derived from an EMBL/GenBank/DDBJ whole genome shotgun (WGS) entry which is preliminary data.</text>
</comment>
<protein>
    <submittedName>
        <fullName evidence="2">Uncharacterized protein</fullName>
    </submittedName>
</protein>
<sequence length="330" mass="34107">MDEQRGLGKARDGIAKAMDEAARRARAASTQVGERVGDIRDTTKETVEKLAARKPDPYEDAVAAYNIAYTGMNDTGLALLRQRERSTDLIEHVEALVNSIANTPKSFDAAIGRIDVDKAEFLDVEEFARRDLEAARRSAAGGGAGFAAGAAVASVAPSAAMWVATTFGAASTGTAISALSGAAATNAALAWLGGGALAAGGGGTAMGGAILALSGPVGWSVAGAAILTSVALFAWKKGETREEKQEALGAVMRNTARVEELATRVDALLRRTDELRTSLTTSYREAMRSFGADFAALPASDRSRLAALVNSTQACAALLSERVEGDADRG</sequence>
<keyword evidence="3" id="KW-1185">Reference proteome</keyword>
<keyword evidence="1" id="KW-0472">Membrane</keyword>